<keyword evidence="4" id="KW-1185">Reference proteome</keyword>
<dbReference type="AlphaFoldDB" id="A0A7W8HKG8"/>
<evidence type="ECO:0000313" key="3">
    <source>
        <dbReference type="EMBL" id="MBB5273737.1"/>
    </source>
</evidence>
<evidence type="ECO:0000256" key="1">
    <source>
        <dbReference type="SAM" id="SignalP"/>
    </source>
</evidence>
<evidence type="ECO:0000313" key="4">
    <source>
        <dbReference type="Proteomes" id="UP000532440"/>
    </source>
</evidence>
<accession>A0A7W8HKG8</accession>
<dbReference type="InterPro" id="IPR010466">
    <property type="entry name" value="DUF1058"/>
</dbReference>
<feature type="chain" id="PRO_5030902669" evidence="1">
    <location>
        <begin position="27"/>
        <end position="154"/>
    </location>
</feature>
<feature type="signal peptide" evidence="1">
    <location>
        <begin position="1"/>
        <end position="26"/>
    </location>
</feature>
<comment type="caution">
    <text evidence="3">The sequence shown here is derived from an EMBL/GenBank/DDBJ whole genome shotgun (WGS) entry which is preliminary data.</text>
</comment>
<dbReference type="Pfam" id="PF06347">
    <property type="entry name" value="SH3_4"/>
    <property type="match status" value="1"/>
</dbReference>
<dbReference type="PROSITE" id="PS51781">
    <property type="entry name" value="SH3B"/>
    <property type="match status" value="1"/>
</dbReference>
<dbReference type="InterPro" id="IPR003646">
    <property type="entry name" value="SH3-like_bac-type"/>
</dbReference>
<organism evidence="3 4">
    <name type="scientific">Quisquiliibacterium transsilvanicum</name>
    <dbReference type="NCBI Taxonomy" id="1549638"/>
    <lineage>
        <taxon>Bacteria</taxon>
        <taxon>Pseudomonadati</taxon>
        <taxon>Pseudomonadota</taxon>
        <taxon>Betaproteobacteria</taxon>
        <taxon>Burkholderiales</taxon>
        <taxon>Burkholderiaceae</taxon>
        <taxon>Quisquiliibacterium</taxon>
    </lineage>
</organism>
<dbReference type="RefSeq" id="WP_183970604.1">
    <property type="nucleotide sequence ID" value="NZ_BAABEW010000013.1"/>
</dbReference>
<evidence type="ECO:0000259" key="2">
    <source>
        <dbReference type="PROSITE" id="PS51781"/>
    </source>
</evidence>
<dbReference type="EMBL" id="JACHGB010000008">
    <property type="protein sequence ID" value="MBB5273737.1"/>
    <property type="molecule type" value="Genomic_DNA"/>
</dbReference>
<dbReference type="PANTHER" id="PTHR34408">
    <property type="entry name" value="FAMILY PROTEIN, PUTATIVE-RELATED"/>
    <property type="match status" value="1"/>
</dbReference>
<feature type="domain" description="SH3b" evidence="2">
    <location>
        <begin position="92"/>
        <end position="154"/>
    </location>
</feature>
<dbReference type="InterPro" id="IPR052354">
    <property type="entry name" value="Cell_Wall_Dynamics_Protein"/>
</dbReference>
<dbReference type="Pfam" id="PF08239">
    <property type="entry name" value="SH3_3"/>
    <property type="match status" value="1"/>
</dbReference>
<gene>
    <name evidence="3" type="ORF">HNQ70_003768</name>
</gene>
<protein>
    <submittedName>
        <fullName evidence="3">SH3-like domain-containing protein</fullName>
    </submittedName>
</protein>
<dbReference type="PANTHER" id="PTHR34408:SF1">
    <property type="entry name" value="GLYCOSYL HYDROLASE FAMILY 19 DOMAIN-CONTAINING PROTEIN HI_1415"/>
    <property type="match status" value="1"/>
</dbReference>
<dbReference type="Proteomes" id="UP000532440">
    <property type="component" value="Unassembled WGS sequence"/>
</dbReference>
<proteinExistence type="predicted"/>
<dbReference type="SMART" id="SM00287">
    <property type="entry name" value="SH3b"/>
    <property type="match status" value="2"/>
</dbReference>
<sequence length="154" mass="17179">MTLSRSLSRSLSGLFLSAFLILSASAADARQMISIDRPEVNMRTGASTRDAPLWTLSAGYPLLVIGQQGQWYKVRDFENDEGWVYRPLTAKKPHHVVKSKIVNLRSGPGTKHTVVGKAEYGEVLRTLGRRADWVRVRTSGGQIGWISGRLLWGW</sequence>
<reference evidence="3 4" key="1">
    <citation type="submission" date="2020-08" db="EMBL/GenBank/DDBJ databases">
        <title>Genomic Encyclopedia of Type Strains, Phase IV (KMG-IV): sequencing the most valuable type-strain genomes for metagenomic binning, comparative biology and taxonomic classification.</title>
        <authorList>
            <person name="Goeker M."/>
        </authorList>
    </citation>
    <scope>NUCLEOTIDE SEQUENCE [LARGE SCALE GENOMIC DNA]</scope>
    <source>
        <strain evidence="3 4">DSM 29781</strain>
    </source>
</reference>
<keyword evidence="1" id="KW-0732">Signal</keyword>
<dbReference type="Gene3D" id="2.30.30.40">
    <property type="entry name" value="SH3 Domains"/>
    <property type="match status" value="2"/>
</dbReference>
<name>A0A7W8HKG8_9BURK</name>